<comment type="caution">
    <text evidence="1">The sequence shown here is derived from an EMBL/GenBank/DDBJ whole genome shotgun (WGS) entry which is preliminary data.</text>
</comment>
<protein>
    <recommendedName>
        <fullName evidence="3">DUF1198 domain-containing protein</fullName>
    </recommendedName>
</protein>
<gene>
    <name evidence="1" type="ORF">GCM10023333_27210</name>
</gene>
<reference evidence="2" key="1">
    <citation type="journal article" date="2019" name="Int. J. Syst. Evol. Microbiol.">
        <title>The Global Catalogue of Microorganisms (GCM) 10K type strain sequencing project: providing services to taxonomists for standard genome sequencing and annotation.</title>
        <authorList>
            <consortium name="The Broad Institute Genomics Platform"/>
            <consortium name="The Broad Institute Genome Sequencing Center for Infectious Disease"/>
            <person name="Wu L."/>
            <person name="Ma J."/>
        </authorList>
    </citation>
    <scope>NUCLEOTIDE SEQUENCE [LARGE SCALE GENOMIC DNA]</scope>
    <source>
        <strain evidence="2">JCM 18401</strain>
    </source>
</reference>
<organism evidence="1 2">
    <name type="scientific">Ferrimonas pelagia</name>
    <dbReference type="NCBI Taxonomy" id="1177826"/>
    <lineage>
        <taxon>Bacteria</taxon>
        <taxon>Pseudomonadati</taxon>
        <taxon>Pseudomonadota</taxon>
        <taxon>Gammaproteobacteria</taxon>
        <taxon>Alteromonadales</taxon>
        <taxon>Ferrimonadaceae</taxon>
        <taxon>Ferrimonas</taxon>
    </lineage>
</organism>
<sequence length="147" mass="16759">MEWILVAVAIGVYFIYRALSGEIRKASKIIGYSLNIKDSMVTECIGAMRTDPCAGPGNTTRQRFFCESVVRSHGNFEKMSPLVKTFYIYQILKNPHDNNLGWWANRLTDCGFSAEITAQERQMFETFFEVDPGVFKDFVSAHNQTLI</sequence>
<proteinExistence type="predicted"/>
<name>A0ABP9F935_9GAMM</name>
<dbReference type="Pfam" id="PF06711">
    <property type="entry name" value="DUF1198"/>
    <property type="match status" value="1"/>
</dbReference>
<evidence type="ECO:0008006" key="3">
    <source>
        <dbReference type="Google" id="ProtNLM"/>
    </source>
</evidence>
<evidence type="ECO:0000313" key="2">
    <source>
        <dbReference type="Proteomes" id="UP001499988"/>
    </source>
</evidence>
<dbReference type="InterPro" id="IPR009587">
    <property type="entry name" value="DUF1198"/>
</dbReference>
<dbReference type="EMBL" id="BAABJZ010000089">
    <property type="protein sequence ID" value="GAA4892520.1"/>
    <property type="molecule type" value="Genomic_DNA"/>
</dbReference>
<dbReference type="RefSeq" id="WP_345335964.1">
    <property type="nucleotide sequence ID" value="NZ_BAABJZ010000089.1"/>
</dbReference>
<evidence type="ECO:0000313" key="1">
    <source>
        <dbReference type="EMBL" id="GAA4892520.1"/>
    </source>
</evidence>
<dbReference type="Proteomes" id="UP001499988">
    <property type="component" value="Unassembled WGS sequence"/>
</dbReference>
<accession>A0ABP9F935</accession>
<keyword evidence="2" id="KW-1185">Reference proteome</keyword>